<keyword evidence="1" id="KW-0472">Membrane</keyword>
<gene>
    <name evidence="3" type="ORF">ECRASSUSDP1_LOCUS27829</name>
</gene>
<proteinExistence type="predicted"/>
<evidence type="ECO:0000313" key="3">
    <source>
        <dbReference type="EMBL" id="CAI2386222.1"/>
    </source>
</evidence>
<keyword evidence="4" id="KW-1185">Reference proteome</keyword>
<keyword evidence="1" id="KW-0812">Transmembrane</keyword>
<feature type="transmembrane region" description="Helical" evidence="1">
    <location>
        <begin position="34"/>
        <end position="56"/>
    </location>
</feature>
<comment type="caution">
    <text evidence="3">The sequence shown here is derived from an EMBL/GenBank/DDBJ whole genome shotgun (WGS) entry which is preliminary data.</text>
</comment>
<keyword evidence="2" id="KW-0732">Signal</keyword>
<accession>A0AAD1YAU3</accession>
<feature type="chain" id="PRO_5042276547" evidence="2">
    <location>
        <begin position="19"/>
        <end position="83"/>
    </location>
</feature>
<organism evidence="3 4">
    <name type="scientific">Euplotes crassus</name>
    <dbReference type="NCBI Taxonomy" id="5936"/>
    <lineage>
        <taxon>Eukaryota</taxon>
        <taxon>Sar</taxon>
        <taxon>Alveolata</taxon>
        <taxon>Ciliophora</taxon>
        <taxon>Intramacronucleata</taxon>
        <taxon>Spirotrichea</taxon>
        <taxon>Hypotrichia</taxon>
        <taxon>Euplotida</taxon>
        <taxon>Euplotidae</taxon>
        <taxon>Moneuplotes</taxon>
    </lineage>
</organism>
<dbReference type="EMBL" id="CAMPGE010028709">
    <property type="protein sequence ID" value="CAI2386222.1"/>
    <property type="molecule type" value="Genomic_DNA"/>
</dbReference>
<feature type="signal peptide" evidence="2">
    <location>
        <begin position="1"/>
        <end position="18"/>
    </location>
</feature>
<sequence length="83" mass="9012">MIVGSALCLILAILIGWGNDFLSPKKGVAVSTQISSLFMVIGANITVLALCLYLIINENRKGKQNYEPPIIMRADNTHAPEAR</sequence>
<evidence type="ECO:0000313" key="4">
    <source>
        <dbReference type="Proteomes" id="UP001295684"/>
    </source>
</evidence>
<evidence type="ECO:0000256" key="2">
    <source>
        <dbReference type="SAM" id="SignalP"/>
    </source>
</evidence>
<evidence type="ECO:0000256" key="1">
    <source>
        <dbReference type="SAM" id="Phobius"/>
    </source>
</evidence>
<protein>
    <submittedName>
        <fullName evidence="3">Uncharacterized protein</fullName>
    </submittedName>
</protein>
<dbReference type="Proteomes" id="UP001295684">
    <property type="component" value="Unassembled WGS sequence"/>
</dbReference>
<reference evidence="3" key="1">
    <citation type="submission" date="2023-07" db="EMBL/GenBank/DDBJ databases">
        <authorList>
            <consortium name="AG Swart"/>
            <person name="Singh M."/>
            <person name="Singh A."/>
            <person name="Seah K."/>
            <person name="Emmerich C."/>
        </authorList>
    </citation>
    <scope>NUCLEOTIDE SEQUENCE</scope>
    <source>
        <strain evidence="3">DP1</strain>
    </source>
</reference>
<name>A0AAD1YAU3_EUPCR</name>
<keyword evidence="1" id="KW-1133">Transmembrane helix</keyword>
<dbReference type="AlphaFoldDB" id="A0AAD1YAU3"/>